<dbReference type="SMART" id="SM00829">
    <property type="entry name" value="PKS_ER"/>
    <property type="match status" value="1"/>
</dbReference>
<comment type="caution">
    <text evidence="2">The sequence shown here is derived from an EMBL/GenBank/DDBJ whole genome shotgun (WGS) entry which is preliminary data.</text>
</comment>
<dbReference type="PANTHER" id="PTHR43677">
    <property type="entry name" value="SHORT-CHAIN DEHYDROGENASE/REDUCTASE"/>
    <property type="match status" value="1"/>
</dbReference>
<accession>A0A1I1BGX4</accession>
<dbReference type="Proteomes" id="UP000198861">
    <property type="component" value="Unassembled WGS sequence"/>
</dbReference>
<dbReference type="InterPro" id="IPR013149">
    <property type="entry name" value="ADH-like_C"/>
</dbReference>
<dbReference type="PANTHER" id="PTHR43677:SF4">
    <property type="entry name" value="QUINONE OXIDOREDUCTASE-LIKE PROTEIN 2"/>
    <property type="match status" value="1"/>
</dbReference>
<proteinExistence type="predicted"/>
<dbReference type="SUPFAM" id="SSF51735">
    <property type="entry name" value="NAD(P)-binding Rossmann-fold domains"/>
    <property type="match status" value="1"/>
</dbReference>
<protein>
    <submittedName>
        <fullName evidence="2">NADPH:quinone reductase</fullName>
    </submittedName>
</protein>
<keyword evidence="3" id="KW-1185">Reference proteome</keyword>
<evidence type="ECO:0000259" key="1">
    <source>
        <dbReference type="SMART" id="SM00829"/>
    </source>
</evidence>
<feature type="domain" description="Enoyl reductase (ER)" evidence="1">
    <location>
        <begin position="11"/>
        <end position="335"/>
    </location>
</feature>
<dbReference type="InterPro" id="IPR013154">
    <property type="entry name" value="ADH-like_N"/>
</dbReference>
<dbReference type="SUPFAM" id="SSF50129">
    <property type="entry name" value="GroES-like"/>
    <property type="match status" value="1"/>
</dbReference>
<reference evidence="2 3" key="1">
    <citation type="submission" date="2016-10" db="EMBL/GenBank/DDBJ databases">
        <authorList>
            <person name="Varghese N."/>
            <person name="Submissions S."/>
        </authorList>
    </citation>
    <scope>NUCLEOTIDE SEQUENCE [LARGE SCALE GENOMIC DNA]</scope>
    <source>
        <strain evidence="2 3">DSM 282</strain>
    </source>
</reference>
<dbReference type="EMBL" id="FOKJ01000057">
    <property type="protein sequence ID" value="SFB48008.1"/>
    <property type="molecule type" value="Genomic_DNA"/>
</dbReference>
<organism evidence="2 3">
    <name type="scientific">Azotobacter beijerinckii</name>
    <dbReference type="NCBI Taxonomy" id="170623"/>
    <lineage>
        <taxon>Bacteria</taxon>
        <taxon>Pseudomonadati</taxon>
        <taxon>Pseudomonadota</taxon>
        <taxon>Gammaproteobacteria</taxon>
        <taxon>Pseudomonadales</taxon>
        <taxon>Pseudomonadaceae</taxon>
        <taxon>Azotobacter</taxon>
    </lineage>
</organism>
<dbReference type="CDD" id="cd08268">
    <property type="entry name" value="MDR2"/>
    <property type="match status" value="1"/>
</dbReference>
<dbReference type="InterPro" id="IPR036291">
    <property type="entry name" value="NAD(P)-bd_dom_sf"/>
</dbReference>
<dbReference type="InterPro" id="IPR011032">
    <property type="entry name" value="GroES-like_sf"/>
</dbReference>
<dbReference type="RefSeq" id="WP_091013836.1">
    <property type="nucleotide sequence ID" value="NZ_FOKJ01000057.1"/>
</dbReference>
<gene>
    <name evidence="2" type="ORF">SAMN04244571_03108</name>
</gene>
<dbReference type="Gene3D" id="3.40.50.720">
    <property type="entry name" value="NAD(P)-binding Rossmann-like Domain"/>
    <property type="match status" value="1"/>
</dbReference>
<dbReference type="Gene3D" id="3.90.180.10">
    <property type="entry name" value="Medium-chain alcohol dehydrogenases, catalytic domain"/>
    <property type="match status" value="1"/>
</dbReference>
<evidence type="ECO:0000313" key="2">
    <source>
        <dbReference type="EMBL" id="SFB48008.1"/>
    </source>
</evidence>
<dbReference type="InterPro" id="IPR020843">
    <property type="entry name" value="ER"/>
</dbReference>
<dbReference type="Pfam" id="PF08240">
    <property type="entry name" value="ADH_N"/>
    <property type="match status" value="1"/>
</dbReference>
<evidence type="ECO:0000313" key="3">
    <source>
        <dbReference type="Proteomes" id="UP000198861"/>
    </source>
</evidence>
<sequence length="340" mass="37194">MSRMIRFHVFGDADVLRLEELPTPRPGPGEVLVQVEALGLGWQDVLWRQNLAPERARLPAGLGYELAGRVAAMGEGVVDLARGMPVASFPAHSPNRYPACGDLVLMPRTSLTVYPEVLSAREAAVHYTPYLYAYFALVGLARLQPGQRLLVTEAGHCLAPQAVQLAKALGAEVIAATSQSASREFIRRMGADKVIVTEEQDLVLEVQRHTCGTGVEVVLDQCGGPQMKLLGDLAALRGKLILYGLNGGNDASFPACAAFQKHLQFFRHCILDFTGHPELGIEPDRETVRTALQQIDDLTTQGLLRPPIDRVFAFEDFVAAYRYLESCPDRGRVVLELPVD</sequence>
<dbReference type="InterPro" id="IPR051397">
    <property type="entry name" value="Zn-ADH-like_protein"/>
</dbReference>
<name>A0A1I1BGX4_9GAMM</name>
<dbReference type="Pfam" id="PF00107">
    <property type="entry name" value="ADH_zinc_N"/>
    <property type="match status" value="1"/>
</dbReference>